<feature type="domain" description="Protein kinase" evidence="1">
    <location>
        <begin position="1"/>
        <end position="171"/>
    </location>
</feature>
<evidence type="ECO:0000259" key="1">
    <source>
        <dbReference type="PROSITE" id="PS50011"/>
    </source>
</evidence>
<dbReference type="EMBL" id="JABSTV010001245">
    <property type="protein sequence ID" value="KAH7983778.1"/>
    <property type="molecule type" value="Genomic_DNA"/>
</dbReference>
<sequence>MSTDTIGEYLLKVLDRQGKTLCLKTAFSLGMRMISGLEYVHSYEYILAYLKASSLLLDLGEGNENKIHLLDFGLACRYTQNGKYKEYKKDLRKVHDGTIEEYKEYLRKVHDGTIESASREAHIGAHARRFEREILGYTLLQCLCCRLPERENLKNPEYVSQQKSTQMERIT</sequence>
<dbReference type="Proteomes" id="UP000821837">
    <property type="component" value="Chromosome 1"/>
</dbReference>
<evidence type="ECO:0000313" key="2">
    <source>
        <dbReference type="EMBL" id="KAH7983778.1"/>
    </source>
</evidence>
<name>A0A9D4TAH0_RHISA</name>
<organism evidence="2 3">
    <name type="scientific">Rhipicephalus sanguineus</name>
    <name type="common">Brown dog tick</name>
    <name type="synonym">Ixodes sanguineus</name>
    <dbReference type="NCBI Taxonomy" id="34632"/>
    <lineage>
        <taxon>Eukaryota</taxon>
        <taxon>Metazoa</taxon>
        <taxon>Ecdysozoa</taxon>
        <taxon>Arthropoda</taxon>
        <taxon>Chelicerata</taxon>
        <taxon>Arachnida</taxon>
        <taxon>Acari</taxon>
        <taxon>Parasitiformes</taxon>
        <taxon>Ixodida</taxon>
        <taxon>Ixodoidea</taxon>
        <taxon>Ixodidae</taxon>
        <taxon>Rhipicephalinae</taxon>
        <taxon>Rhipicephalus</taxon>
        <taxon>Rhipicephalus</taxon>
    </lineage>
</organism>
<dbReference type="GO" id="GO:0004672">
    <property type="term" value="F:protein kinase activity"/>
    <property type="evidence" value="ECO:0007669"/>
    <property type="project" value="InterPro"/>
</dbReference>
<dbReference type="InterPro" id="IPR011009">
    <property type="entry name" value="Kinase-like_dom_sf"/>
</dbReference>
<dbReference type="PANTHER" id="PTHR11909">
    <property type="entry name" value="CASEIN KINASE-RELATED"/>
    <property type="match status" value="1"/>
</dbReference>
<protein>
    <recommendedName>
        <fullName evidence="1">Protein kinase domain-containing protein</fullName>
    </recommendedName>
</protein>
<keyword evidence="3" id="KW-1185">Reference proteome</keyword>
<evidence type="ECO:0000313" key="3">
    <source>
        <dbReference type="Proteomes" id="UP000821837"/>
    </source>
</evidence>
<reference evidence="2" key="1">
    <citation type="journal article" date="2020" name="Cell">
        <title>Large-Scale Comparative Analyses of Tick Genomes Elucidate Their Genetic Diversity and Vector Capacities.</title>
        <authorList>
            <consortium name="Tick Genome and Microbiome Consortium (TIGMIC)"/>
            <person name="Jia N."/>
            <person name="Wang J."/>
            <person name="Shi W."/>
            <person name="Du L."/>
            <person name="Sun Y."/>
            <person name="Zhan W."/>
            <person name="Jiang J.F."/>
            <person name="Wang Q."/>
            <person name="Zhang B."/>
            <person name="Ji P."/>
            <person name="Bell-Sakyi L."/>
            <person name="Cui X.M."/>
            <person name="Yuan T.T."/>
            <person name="Jiang B.G."/>
            <person name="Yang W.F."/>
            <person name="Lam T.T."/>
            <person name="Chang Q.C."/>
            <person name="Ding S.J."/>
            <person name="Wang X.J."/>
            <person name="Zhu J.G."/>
            <person name="Ruan X.D."/>
            <person name="Zhao L."/>
            <person name="Wei J.T."/>
            <person name="Ye R.Z."/>
            <person name="Que T.C."/>
            <person name="Du C.H."/>
            <person name="Zhou Y.H."/>
            <person name="Cheng J.X."/>
            <person name="Dai P.F."/>
            <person name="Guo W.B."/>
            <person name="Han X.H."/>
            <person name="Huang E.J."/>
            <person name="Li L.F."/>
            <person name="Wei W."/>
            <person name="Gao Y.C."/>
            <person name="Liu J.Z."/>
            <person name="Shao H.Z."/>
            <person name="Wang X."/>
            <person name="Wang C.C."/>
            <person name="Yang T.C."/>
            <person name="Huo Q.B."/>
            <person name="Li W."/>
            <person name="Chen H.Y."/>
            <person name="Chen S.E."/>
            <person name="Zhou L.G."/>
            <person name="Ni X.B."/>
            <person name="Tian J.H."/>
            <person name="Sheng Y."/>
            <person name="Liu T."/>
            <person name="Pan Y.S."/>
            <person name="Xia L.Y."/>
            <person name="Li J."/>
            <person name="Zhao F."/>
            <person name="Cao W.C."/>
        </authorList>
    </citation>
    <scope>NUCLEOTIDE SEQUENCE</scope>
    <source>
        <strain evidence="2">Rsan-2018</strain>
    </source>
</reference>
<dbReference type="InterPro" id="IPR000719">
    <property type="entry name" value="Prot_kinase_dom"/>
</dbReference>
<dbReference type="AlphaFoldDB" id="A0A9D4TAH0"/>
<accession>A0A9D4TAH0</accession>
<dbReference type="OrthoDB" id="2687620at2759"/>
<comment type="caution">
    <text evidence="2">The sequence shown here is derived from an EMBL/GenBank/DDBJ whole genome shotgun (WGS) entry which is preliminary data.</text>
</comment>
<reference evidence="2" key="2">
    <citation type="submission" date="2021-09" db="EMBL/GenBank/DDBJ databases">
        <authorList>
            <person name="Jia N."/>
            <person name="Wang J."/>
            <person name="Shi W."/>
            <person name="Du L."/>
            <person name="Sun Y."/>
            <person name="Zhan W."/>
            <person name="Jiang J."/>
            <person name="Wang Q."/>
            <person name="Zhang B."/>
            <person name="Ji P."/>
            <person name="Sakyi L.B."/>
            <person name="Cui X."/>
            <person name="Yuan T."/>
            <person name="Jiang B."/>
            <person name="Yang W."/>
            <person name="Lam T.T.-Y."/>
            <person name="Chang Q."/>
            <person name="Ding S."/>
            <person name="Wang X."/>
            <person name="Zhu J."/>
            <person name="Ruan X."/>
            <person name="Zhao L."/>
            <person name="Wei J."/>
            <person name="Que T."/>
            <person name="Du C."/>
            <person name="Cheng J."/>
            <person name="Dai P."/>
            <person name="Han X."/>
            <person name="Huang E."/>
            <person name="Gao Y."/>
            <person name="Liu J."/>
            <person name="Shao H."/>
            <person name="Ye R."/>
            <person name="Li L."/>
            <person name="Wei W."/>
            <person name="Wang X."/>
            <person name="Wang C."/>
            <person name="Huo Q."/>
            <person name="Li W."/>
            <person name="Guo W."/>
            <person name="Chen H."/>
            <person name="Chen S."/>
            <person name="Zhou L."/>
            <person name="Zhou L."/>
            <person name="Ni X."/>
            <person name="Tian J."/>
            <person name="Zhou Y."/>
            <person name="Sheng Y."/>
            <person name="Liu T."/>
            <person name="Pan Y."/>
            <person name="Xia L."/>
            <person name="Li J."/>
            <person name="Zhao F."/>
            <person name="Cao W."/>
        </authorList>
    </citation>
    <scope>NUCLEOTIDE SEQUENCE</scope>
    <source>
        <strain evidence="2">Rsan-2018</strain>
        <tissue evidence="2">Larvae</tissue>
    </source>
</reference>
<dbReference type="InterPro" id="IPR050235">
    <property type="entry name" value="CK1_Ser-Thr_kinase"/>
</dbReference>
<dbReference type="SUPFAM" id="SSF56112">
    <property type="entry name" value="Protein kinase-like (PK-like)"/>
    <property type="match status" value="1"/>
</dbReference>
<gene>
    <name evidence="2" type="ORF">HPB52_014236</name>
</gene>
<proteinExistence type="predicted"/>
<dbReference type="VEuPathDB" id="VectorBase:RSAN_052305"/>
<dbReference type="PROSITE" id="PS50011">
    <property type="entry name" value="PROTEIN_KINASE_DOM"/>
    <property type="match status" value="1"/>
</dbReference>
<dbReference type="GO" id="GO:0005524">
    <property type="term" value="F:ATP binding"/>
    <property type="evidence" value="ECO:0007669"/>
    <property type="project" value="InterPro"/>
</dbReference>
<dbReference type="OMA" id="HATEHCL"/>
<dbReference type="Gene3D" id="1.10.510.10">
    <property type="entry name" value="Transferase(Phosphotransferase) domain 1"/>
    <property type="match status" value="1"/>
</dbReference>